<gene>
    <name evidence="1" type="ORF">GGQ93_000598</name>
</gene>
<evidence type="ECO:0000313" key="1">
    <source>
        <dbReference type="EMBL" id="MBB5738907.1"/>
    </source>
</evidence>
<accession>A0A7W9C4K9</accession>
<evidence type="ECO:0000313" key="2">
    <source>
        <dbReference type="Proteomes" id="UP000527324"/>
    </source>
</evidence>
<dbReference type="PROSITE" id="PS51257">
    <property type="entry name" value="PROKAR_LIPOPROTEIN"/>
    <property type="match status" value="1"/>
</dbReference>
<protein>
    <recommendedName>
        <fullName evidence="3">Lipoprotein</fullName>
    </recommendedName>
</protein>
<comment type="caution">
    <text evidence="1">The sequence shown here is derived from an EMBL/GenBank/DDBJ whole genome shotgun (WGS) entry which is preliminary data.</text>
</comment>
<dbReference type="RefSeq" id="WP_183215074.1">
    <property type="nucleotide sequence ID" value="NZ_CAJFZW010000008.1"/>
</dbReference>
<dbReference type="AlphaFoldDB" id="A0A7W9C4K9"/>
<sequence length="212" mass="22635">MRMTMRGAVIAACLAAGGCTTLKMKPQGELGVGGSGHVLDVDVVTAEASKAAEDRMDAQWAKWNAETRGKQLVYALVAESDLRCDRYLTAVSIDRNATRSSLDIAGLALAAIGGVASPNASANWFSAGSTLAQSSRRTLEDTVLGGREFGLIYAAVWQGREEASKALMKRADDGEFKTWDWRPILSVARQYDVKCGLNYGLGRLTQAISSPS</sequence>
<name>A0A7W9C4K9_9CAUL</name>
<dbReference type="Proteomes" id="UP000527324">
    <property type="component" value="Unassembled WGS sequence"/>
</dbReference>
<reference evidence="1 2" key="1">
    <citation type="submission" date="2020-08" db="EMBL/GenBank/DDBJ databases">
        <title>Genomic Encyclopedia of Type Strains, Phase IV (KMG-IV): sequencing the most valuable type-strain genomes for metagenomic binning, comparative biology and taxonomic classification.</title>
        <authorList>
            <person name="Goeker M."/>
        </authorList>
    </citation>
    <scope>NUCLEOTIDE SEQUENCE [LARGE SCALE GENOMIC DNA]</scope>
    <source>
        <strain evidence="1 2">DSM 4731</strain>
    </source>
</reference>
<organism evidence="1 2">
    <name type="scientific">Brevundimonas aurantiaca</name>
    <dbReference type="NCBI Taxonomy" id="74316"/>
    <lineage>
        <taxon>Bacteria</taxon>
        <taxon>Pseudomonadati</taxon>
        <taxon>Pseudomonadota</taxon>
        <taxon>Alphaproteobacteria</taxon>
        <taxon>Caulobacterales</taxon>
        <taxon>Caulobacteraceae</taxon>
        <taxon>Brevundimonas</taxon>
    </lineage>
</organism>
<proteinExistence type="predicted"/>
<dbReference type="EMBL" id="JACHOQ010000001">
    <property type="protein sequence ID" value="MBB5738907.1"/>
    <property type="molecule type" value="Genomic_DNA"/>
</dbReference>
<keyword evidence="2" id="KW-1185">Reference proteome</keyword>
<evidence type="ECO:0008006" key="3">
    <source>
        <dbReference type="Google" id="ProtNLM"/>
    </source>
</evidence>